<evidence type="ECO:0000313" key="14">
    <source>
        <dbReference type="EMBL" id="ALL68113.1"/>
    </source>
</evidence>
<name>A0A0P0RBM0_9BURK</name>
<organism evidence="10 15">
    <name type="scientific">Paraburkholderia caribensis MBA4</name>
    <dbReference type="NCBI Taxonomy" id="1323664"/>
    <lineage>
        <taxon>Bacteria</taxon>
        <taxon>Pseudomonadati</taxon>
        <taxon>Pseudomonadota</taxon>
        <taxon>Betaproteobacteria</taxon>
        <taxon>Burkholderiales</taxon>
        <taxon>Burkholderiaceae</taxon>
        <taxon>Paraburkholderia</taxon>
    </lineage>
</organism>
<dbReference type="Proteomes" id="UP000019146">
    <property type="component" value="Chromosome 2"/>
</dbReference>
<dbReference type="EMBL" id="CP012747">
    <property type="protein sequence ID" value="ALL66971.1"/>
    <property type="molecule type" value="Genomic_DNA"/>
</dbReference>
<dbReference type="AlphaFoldDB" id="A0A0P0RBM0"/>
<evidence type="ECO:0000313" key="10">
    <source>
        <dbReference type="EMBL" id="ALL65601.1"/>
    </source>
</evidence>
<dbReference type="EMBL" id="CP012747">
    <property type="protein sequence ID" value="ALL68113.1"/>
    <property type="molecule type" value="Genomic_DNA"/>
</dbReference>
<dbReference type="RefSeq" id="WP_051454183.1">
    <property type="nucleotide sequence ID" value="NZ_CP012746.1"/>
</dbReference>
<dbReference type="KEGG" id="bcai:K788_0009114"/>
<dbReference type="NCBIfam" id="NF033517">
    <property type="entry name" value="transpos_IS66"/>
    <property type="match status" value="1"/>
</dbReference>
<dbReference type="PANTHER" id="PTHR33678">
    <property type="entry name" value="BLL1576 PROTEIN"/>
    <property type="match status" value="1"/>
</dbReference>
<dbReference type="EMBL" id="CP012746">
    <property type="protein sequence ID" value="ALL64021.1"/>
    <property type="molecule type" value="Genomic_DNA"/>
</dbReference>
<evidence type="ECO:0000313" key="11">
    <source>
        <dbReference type="EMBL" id="ALL65682.1"/>
    </source>
</evidence>
<evidence type="ECO:0000256" key="1">
    <source>
        <dbReference type="SAM" id="MobiDB-lite"/>
    </source>
</evidence>
<dbReference type="EMBL" id="CP012746">
    <property type="protein sequence ID" value="ALL63648.1"/>
    <property type="molecule type" value="Genomic_DNA"/>
</dbReference>
<feature type="domain" description="DUF6444" evidence="4">
    <location>
        <begin position="17"/>
        <end position="74"/>
    </location>
</feature>
<evidence type="ECO:0000313" key="9">
    <source>
        <dbReference type="EMBL" id="ALL65083.1"/>
    </source>
</evidence>
<dbReference type="InterPro" id="IPR004291">
    <property type="entry name" value="Transposase_IS66_central"/>
</dbReference>
<evidence type="ECO:0000259" key="4">
    <source>
        <dbReference type="Pfam" id="PF20042"/>
    </source>
</evidence>
<dbReference type="EMBL" id="CP012746">
    <property type="protein sequence ID" value="ALL64904.1"/>
    <property type="molecule type" value="Genomic_DNA"/>
</dbReference>
<dbReference type="GeneID" id="69971865"/>
<dbReference type="Pfam" id="PF13005">
    <property type="entry name" value="zf-IS66"/>
    <property type="match status" value="1"/>
</dbReference>
<dbReference type="Pfam" id="PF20042">
    <property type="entry name" value="DUF6444"/>
    <property type="match status" value="1"/>
</dbReference>
<evidence type="ECO:0000313" key="7">
    <source>
        <dbReference type="EMBL" id="ALL64021.1"/>
    </source>
</evidence>
<evidence type="ECO:0000259" key="3">
    <source>
        <dbReference type="Pfam" id="PF13005"/>
    </source>
</evidence>
<sequence length="473" mass="53177">MTKMPDIKELTPEQKDALIIDLVRRLNELEAKLEKDSHNSSKPPSSDGPKRKPKSLRNTSDARPGAQPGHKGKTLKRVAQADHIEIHPVARVCDKCGNRIVAASVAVLPEGRQVIDLPPTRFEVTEHRVQIAQCRCCGKQHSGAFPKGVSQAVQYGPQIRAAAVYLTQYQQLPVARTAQALEDLFGLHVSTGTVQHSIDQAAQLLAPCVDQIQQALRGQPVVHFDESCMRVGRESHWLHVASTHALSWYGAHSKRGSQALDSFGILPGFTGVAVHDGWRPYAGYECEHALCNAHHLRELVFVLESTQQPWAQQMIDLLRQAKREVELSRASGNNMLSPARQRYYTRRSRALIARARKLNPQQAREPLRQERRGRIRQSFTCNLLTRLHKYADEVWRFIADHRVPFDNNQAERDIRMPKLKQKISGCFRSESGMEAFCTIRSYLATLRKQNRSLINALALGFAGFVVSPLVTAE</sequence>
<dbReference type="EMBL" id="CP012746">
    <property type="protein sequence ID" value="ALL65682.1"/>
    <property type="molecule type" value="Genomic_DNA"/>
</dbReference>
<evidence type="ECO:0000313" key="12">
    <source>
        <dbReference type="EMBL" id="ALL66971.1"/>
    </source>
</evidence>
<proteinExistence type="predicted"/>
<evidence type="ECO:0000313" key="8">
    <source>
        <dbReference type="EMBL" id="ALL64904.1"/>
    </source>
</evidence>
<dbReference type="KEGG" id="bcai:K788_0002408"/>
<evidence type="ECO:0000313" key="6">
    <source>
        <dbReference type="EMBL" id="ALL63648.1"/>
    </source>
</evidence>
<dbReference type="KEGG" id="bcai:K788_0009158"/>
<feature type="domain" description="Transposase IS66 zinc-finger binding" evidence="3">
    <location>
        <begin position="91"/>
        <end position="138"/>
    </location>
</feature>
<dbReference type="KEGG" id="bcai:K788_0009137"/>
<evidence type="ECO:0000313" key="5">
    <source>
        <dbReference type="EMBL" id="ALL62928.1"/>
    </source>
</evidence>
<feature type="domain" description="Transposase IS66 central" evidence="2">
    <location>
        <begin position="153"/>
        <end position="434"/>
    </location>
</feature>
<evidence type="ECO:0000313" key="15">
    <source>
        <dbReference type="Proteomes" id="UP000019146"/>
    </source>
</evidence>
<accession>A0A0P0RBM0</accession>
<dbReference type="KEGG" id="bcai:K788_0009126"/>
<protein>
    <submittedName>
        <fullName evidence="10">Transposase</fullName>
    </submittedName>
</protein>
<evidence type="ECO:0000259" key="2">
    <source>
        <dbReference type="Pfam" id="PF03050"/>
    </source>
</evidence>
<reference evidence="10" key="2">
    <citation type="submission" date="2015-09" db="EMBL/GenBank/DDBJ databases">
        <authorList>
            <person name="Jackson K.R."/>
            <person name="Lunt B.L."/>
            <person name="Fisher J.N.B."/>
            <person name="Gardner A.V."/>
            <person name="Bailey M.E."/>
            <person name="Deus L.M."/>
            <person name="Earl A.S."/>
            <person name="Gibby P.D."/>
            <person name="Hartmann K.A."/>
            <person name="Liu J.E."/>
            <person name="Manci A.M."/>
            <person name="Nielsen D.A."/>
            <person name="Solomon M.B."/>
            <person name="Breakwell D.P."/>
            <person name="Burnett S.H."/>
            <person name="Grose J.H."/>
        </authorList>
    </citation>
    <scope>NUCLEOTIDE SEQUENCE</scope>
    <source>
        <strain evidence="10">MBA4</strain>
    </source>
</reference>
<dbReference type="InterPro" id="IPR045618">
    <property type="entry name" value="DUF6444"/>
</dbReference>
<dbReference type="Proteomes" id="UP000019146">
    <property type="component" value="Chromosome 1"/>
</dbReference>
<feature type="region of interest" description="Disordered" evidence="1">
    <location>
        <begin position="31"/>
        <end position="77"/>
    </location>
</feature>
<dbReference type="EMBL" id="CP012746">
    <property type="protein sequence ID" value="ALL65601.1"/>
    <property type="molecule type" value="Genomic_DNA"/>
</dbReference>
<evidence type="ECO:0000313" key="13">
    <source>
        <dbReference type="EMBL" id="ALL67766.1"/>
    </source>
</evidence>
<dbReference type="PANTHER" id="PTHR33678:SF1">
    <property type="entry name" value="BLL1576 PROTEIN"/>
    <property type="match status" value="1"/>
</dbReference>
<dbReference type="EMBL" id="CP012746">
    <property type="protein sequence ID" value="ALL62928.1"/>
    <property type="molecule type" value="Genomic_DNA"/>
</dbReference>
<dbReference type="KEGG" id="bcai:K788_0009125"/>
<dbReference type="EMBL" id="CP012746">
    <property type="protein sequence ID" value="ALL65083.1"/>
    <property type="molecule type" value="Genomic_DNA"/>
</dbReference>
<dbReference type="Pfam" id="PF03050">
    <property type="entry name" value="DDE_Tnp_IS66"/>
    <property type="match status" value="1"/>
</dbReference>
<dbReference type="InterPro" id="IPR024474">
    <property type="entry name" value="Znf_dom_IS66"/>
</dbReference>
<dbReference type="KEGG" id="bcai:K788_0009129"/>
<dbReference type="KEGG" id="bcai:K788_0009134"/>
<gene>
    <name evidence="8" type="ORF">K788_0002408</name>
    <name evidence="5" type="ORF">K788_0009114</name>
    <name evidence="7" type="ORF">K788_0009117</name>
    <name evidence="9" type="ORF">K788_0009124</name>
    <name evidence="10" type="ORF">K788_0009125</name>
    <name evidence="11" type="ORF">K788_0009126</name>
    <name evidence="6" type="ORF">K788_0009129</name>
    <name evidence="12" type="ORF">K788_0009134</name>
    <name evidence="14" type="ORF">K788_0009137</name>
    <name evidence="13" type="ORF">K788_0009158</name>
</gene>
<dbReference type="InterPro" id="IPR052344">
    <property type="entry name" value="Transposase-related"/>
</dbReference>
<dbReference type="KEGG" id="bcai:K788_0009124"/>
<dbReference type="KEGG" id="bcai:K788_0009117"/>
<dbReference type="EMBL" id="CP012747">
    <property type="protein sequence ID" value="ALL67766.1"/>
    <property type="molecule type" value="Genomic_DNA"/>
</dbReference>
<reference evidence="10 15" key="1">
    <citation type="journal article" date="2014" name="Genome Announc.">
        <title>Draft Genome Sequence of the Haloacid-Degrading Burkholderia caribensis Strain MBA4.</title>
        <authorList>
            <person name="Pan Y."/>
            <person name="Kong K.F."/>
            <person name="Tsang J.S."/>
        </authorList>
    </citation>
    <scope>NUCLEOTIDE SEQUENCE [LARGE SCALE GENOMIC DNA]</scope>
    <source>
        <strain evidence="10 15">MBA4</strain>
    </source>
</reference>